<keyword evidence="2 3" id="KW-0456">Lyase</keyword>
<proteinExistence type="inferred from homology"/>
<keyword evidence="4" id="KW-1185">Reference proteome</keyword>
<organism evidence="3 4">
    <name type="scientific">Priestia aryabhattai</name>
    <name type="common">Bacillus aryabhattai</name>
    <dbReference type="NCBI Taxonomy" id="412384"/>
    <lineage>
        <taxon>Bacteria</taxon>
        <taxon>Bacillati</taxon>
        <taxon>Bacillota</taxon>
        <taxon>Bacilli</taxon>
        <taxon>Bacillales</taxon>
        <taxon>Bacillaceae</taxon>
        <taxon>Priestia</taxon>
    </lineage>
</organism>
<evidence type="ECO:0000313" key="4">
    <source>
        <dbReference type="Proteomes" id="UP000543174"/>
    </source>
</evidence>
<dbReference type="Proteomes" id="UP000543174">
    <property type="component" value="Unassembled WGS sequence"/>
</dbReference>
<dbReference type="PANTHER" id="PTHR30272">
    <property type="entry name" value="3-HYDROXYACYL-[ACYL-CARRIER-PROTEIN] DEHYDRATASE"/>
    <property type="match status" value="1"/>
</dbReference>
<dbReference type="SUPFAM" id="SSF54637">
    <property type="entry name" value="Thioesterase/thiol ester dehydrase-isomerase"/>
    <property type="match status" value="1"/>
</dbReference>
<dbReference type="PANTHER" id="PTHR30272:SF1">
    <property type="entry name" value="3-HYDROXYACYL-[ACYL-CARRIER-PROTEIN] DEHYDRATASE"/>
    <property type="match status" value="1"/>
</dbReference>
<gene>
    <name evidence="3" type="ORF">HNP21_004926</name>
</gene>
<comment type="caution">
    <text evidence="3">The sequence shown here is derived from an EMBL/GenBank/DDBJ whole genome shotgun (WGS) entry which is preliminary data.</text>
</comment>
<dbReference type="CDD" id="cd01288">
    <property type="entry name" value="FabZ"/>
    <property type="match status" value="1"/>
</dbReference>
<dbReference type="GO" id="GO:0019171">
    <property type="term" value="F:(3R)-hydroxyacyl-[acyl-carrier-protein] dehydratase activity"/>
    <property type="evidence" value="ECO:0007669"/>
    <property type="project" value="UniProtKB-EC"/>
</dbReference>
<dbReference type="EC" id="4.2.1.59" evidence="3"/>
<evidence type="ECO:0000313" key="3">
    <source>
        <dbReference type="EMBL" id="MBA9041796.1"/>
    </source>
</evidence>
<sequence length="164" mass="18739">MSYKTLEEITITPDKVLLQEAPFLFIDKILRINEEEVTCLKQLAFNEPFFRGHFPGNPVLPGVLMIEMSAQASLILTTFINNNFSFDEHSNSKQLGYLVKTNKFTFYNMARPGDSLDIKVKLTKKLGNYFTAQSTITFHDTDEKVAKGELVFYLPSDKEQSNVQ</sequence>
<reference evidence="3" key="1">
    <citation type="submission" date="2020-08" db="EMBL/GenBank/DDBJ databases">
        <title>Functional genomics of gut bacteria from endangered species of beetles.</title>
        <authorList>
            <person name="Carlos-Shanley C."/>
        </authorList>
    </citation>
    <scope>NUCLEOTIDE SEQUENCE [LARGE SCALE GENOMIC DNA]</scope>
    <source>
        <strain evidence="3">S00060</strain>
    </source>
</reference>
<evidence type="ECO:0000256" key="1">
    <source>
        <dbReference type="ARBA" id="ARBA00009174"/>
    </source>
</evidence>
<dbReference type="Gene3D" id="3.10.129.10">
    <property type="entry name" value="Hotdog Thioesterase"/>
    <property type="match status" value="1"/>
</dbReference>
<comment type="similarity">
    <text evidence="1">Belongs to the thioester dehydratase family. FabZ subfamily.</text>
</comment>
<name>A0A7W3NF95_PRIAR</name>
<accession>A0A7W3NF95</accession>
<dbReference type="EMBL" id="JACJHT010000006">
    <property type="protein sequence ID" value="MBA9041796.1"/>
    <property type="molecule type" value="Genomic_DNA"/>
</dbReference>
<evidence type="ECO:0000256" key="2">
    <source>
        <dbReference type="ARBA" id="ARBA00023239"/>
    </source>
</evidence>
<dbReference type="AlphaFoldDB" id="A0A7W3NF95"/>
<protein>
    <submittedName>
        <fullName evidence="3">3-hydroxyacyl-[acyl-carrier-protein] dehydratase</fullName>
        <ecNumber evidence="3">4.2.1.59</ecNumber>
    </submittedName>
</protein>
<dbReference type="InterPro" id="IPR013114">
    <property type="entry name" value="FabA_FabZ"/>
</dbReference>
<dbReference type="RefSeq" id="WP_182527802.1">
    <property type="nucleotide sequence ID" value="NZ_JACJHT010000006.1"/>
</dbReference>
<dbReference type="InterPro" id="IPR029069">
    <property type="entry name" value="HotDog_dom_sf"/>
</dbReference>
<dbReference type="Pfam" id="PF07977">
    <property type="entry name" value="FabA"/>
    <property type="match status" value="1"/>
</dbReference>